<keyword evidence="5" id="KW-0676">Redox-active center</keyword>
<evidence type="ECO:0000256" key="4">
    <source>
        <dbReference type="ARBA" id="ARBA00023157"/>
    </source>
</evidence>
<dbReference type="InterPro" id="IPR036249">
    <property type="entry name" value="Thioredoxin-like_sf"/>
</dbReference>
<comment type="similarity">
    <text evidence="1">Belongs to the thioredoxin family.</text>
</comment>
<dbReference type="PROSITE" id="PS51352">
    <property type="entry name" value="THIOREDOXIN_2"/>
    <property type="match status" value="1"/>
</dbReference>
<evidence type="ECO:0000259" key="6">
    <source>
        <dbReference type="PROSITE" id="PS51352"/>
    </source>
</evidence>
<name>A0A9D4RLY2_DREPO</name>
<evidence type="ECO:0000313" key="8">
    <source>
        <dbReference type="Proteomes" id="UP000828390"/>
    </source>
</evidence>
<dbReference type="GO" id="GO:0005739">
    <property type="term" value="C:mitochondrion"/>
    <property type="evidence" value="ECO:0007669"/>
    <property type="project" value="TreeGrafter"/>
</dbReference>
<keyword evidence="3" id="KW-0249">Electron transport</keyword>
<evidence type="ECO:0000256" key="5">
    <source>
        <dbReference type="ARBA" id="ARBA00023284"/>
    </source>
</evidence>
<dbReference type="Pfam" id="PF00085">
    <property type="entry name" value="Thioredoxin"/>
    <property type="match status" value="1"/>
</dbReference>
<dbReference type="PROSITE" id="PS00194">
    <property type="entry name" value="THIOREDOXIN_1"/>
    <property type="match status" value="1"/>
</dbReference>
<comment type="caution">
    <text evidence="7">The sequence shown here is derived from an EMBL/GenBank/DDBJ whole genome shotgun (WGS) entry which is preliminary data.</text>
</comment>
<dbReference type="PRINTS" id="PR00421">
    <property type="entry name" value="THIOREDOXIN"/>
</dbReference>
<dbReference type="PANTHER" id="PTHR43601:SF3">
    <property type="entry name" value="THIOREDOXIN, MITOCHONDRIAL"/>
    <property type="match status" value="1"/>
</dbReference>
<accession>A0A9D4RLY2</accession>
<dbReference type="GO" id="GO:0045454">
    <property type="term" value="P:cell redox homeostasis"/>
    <property type="evidence" value="ECO:0007669"/>
    <property type="project" value="TreeGrafter"/>
</dbReference>
<dbReference type="AlphaFoldDB" id="A0A9D4RLY2"/>
<keyword evidence="4" id="KW-1015">Disulfide bond</keyword>
<dbReference type="FunFam" id="3.40.30.10:FF:000001">
    <property type="entry name" value="Thioredoxin"/>
    <property type="match status" value="1"/>
</dbReference>
<evidence type="ECO:0000256" key="3">
    <source>
        <dbReference type="ARBA" id="ARBA00022982"/>
    </source>
</evidence>
<dbReference type="CDD" id="cd02947">
    <property type="entry name" value="TRX_family"/>
    <property type="match status" value="1"/>
</dbReference>
<dbReference type="InterPro" id="IPR013766">
    <property type="entry name" value="Thioredoxin_domain"/>
</dbReference>
<dbReference type="OrthoDB" id="19690at2759"/>
<dbReference type="Proteomes" id="UP000828390">
    <property type="component" value="Unassembled WGS sequence"/>
</dbReference>
<evidence type="ECO:0000313" key="7">
    <source>
        <dbReference type="EMBL" id="KAH3871202.1"/>
    </source>
</evidence>
<dbReference type="InterPro" id="IPR017937">
    <property type="entry name" value="Thioredoxin_CS"/>
</dbReference>
<dbReference type="GO" id="GO:0015035">
    <property type="term" value="F:protein-disulfide reductase activity"/>
    <property type="evidence" value="ECO:0007669"/>
    <property type="project" value="InterPro"/>
</dbReference>
<evidence type="ECO:0000256" key="2">
    <source>
        <dbReference type="ARBA" id="ARBA00022448"/>
    </source>
</evidence>
<keyword evidence="8" id="KW-1185">Reference proteome</keyword>
<proteinExistence type="inferred from homology"/>
<dbReference type="NCBIfam" id="TIGR01068">
    <property type="entry name" value="thioredoxin"/>
    <property type="match status" value="1"/>
</dbReference>
<dbReference type="SUPFAM" id="SSF52833">
    <property type="entry name" value="Thioredoxin-like"/>
    <property type="match status" value="1"/>
</dbReference>
<reference evidence="7" key="1">
    <citation type="journal article" date="2019" name="bioRxiv">
        <title>The Genome of the Zebra Mussel, Dreissena polymorpha: A Resource for Invasive Species Research.</title>
        <authorList>
            <person name="McCartney M.A."/>
            <person name="Auch B."/>
            <person name="Kono T."/>
            <person name="Mallez S."/>
            <person name="Zhang Y."/>
            <person name="Obille A."/>
            <person name="Becker A."/>
            <person name="Abrahante J.E."/>
            <person name="Garbe J."/>
            <person name="Badalamenti J.P."/>
            <person name="Herman A."/>
            <person name="Mangelson H."/>
            <person name="Liachko I."/>
            <person name="Sullivan S."/>
            <person name="Sone E.D."/>
            <person name="Koren S."/>
            <person name="Silverstein K.A.T."/>
            <person name="Beckman K.B."/>
            <person name="Gohl D.M."/>
        </authorList>
    </citation>
    <scope>NUCLEOTIDE SEQUENCE</scope>
    <source>
        <strain evidence="7">Duluth1</strain>
        <tissue evidence="7">Whole animal</tissue>
    </source>
</reference>
<dbReference type="PANTHER" id="PTHR43601">
    <property type="entry name" value="THIOREDOXIN, MITOCHONDRIAL"/>
    <property type="match status" value="1"/>
</dbReference>
<reference evidence="7" key="2">
    <citation type="submission" date="2020-11" db="EMBL/GenBank/DDBJ databases">
        <authorList>
            <person name="McCartney M.A."/>
            <person name="Auch B."/>
            <person name="Kono T."/>
            <person name="Mallez S."/>
            <person name="Becker A."/>
            <person name="Gohl D.M."/>
            <person name="Silverstein K.A.T."/>
            <person name="Koren S."/>
            <person name="Bechman K.B."/>
            <person name="Herman A."/>
            <person name="Abrahante J.E."/>
            <person name="Garbe J."/>
        </authorList>
    </citation>
    <scope>NUCLEOTIDE SEQUENCE</scope>
    <source>
        <strain evidence="7">Duluth1</strain>
        <tissue evidence="7">Whole animal</tissue>
    </source>
</reference>
<protein>
    <recommendedName>
        <fullName evidence="6">Thioredoxin domain-containing protein</fullName>
    </recommendedName>
</protein>
<keyword evidence="2" id="KW-0813">Transport</keyword>
<evidence type="ECO:0000256" key="1">
    <source>
        <dbReference type="ARBA" id="ARBA00008987"/>
    </source>
</evidence>
<dbReference type="InterPro" id="IPR005746">
    <property type="entry name" value="Thioredoxin"/>
</dbReference>
<dbReference type="EMBL" id="JAIWYP010000002">
    <property type="protein sequence ID" value="KAH3871202.1"/>
    <property type="molecule type" value="Genomic_DNA"/>
</dbReference>
<feature type="domain" description="Thioredoxin" evidence="6">
    <location>
        <begin position="35"/>
        <end position="166"/>
    </location>
</feature>
<dbReference type="Gene3D" id="3.40.30.10">
    <property type="entry name" value="Glutaredoxin"/>
    <property type="match status" value="1"/>
</dbReference>
<sequence>MNTRTLLSRASRVCRQIRLPPSVISRSLKVCQRSPLTARPTPVQPFYTPCRSMAEKGDGMVINIQDEADFENRVLKSVKPVVVDFHATWCGPCKVLGPRLESLIGSKGGKVILAKVDVDDHMELATRYKINSVPTVIGFKNKVSVDKFVGVQDDVKIDTFLEKLIG</sequence>
<organism evidence="7 8">
    <name type="scientific">Dreissena polymorpha</name>
    <name type="common">Zebra mussel</name>
    <name type="synonym">Mytilus polymorpha</name>
    <dbReference type="NCBI Taxonomy" id="45954"/>
    <lineage>
        <taxon>Eukaryota</taxon>
        <taxon>Metazoa</taxon>
        <taxon>Spiralia</taxon>
        <taxon>Lophotrochozoa</taxon>
        <taxon>Mollusca</taxon>
        <taxon>Bivalvia</taxon>
        <taxon>Autobranchia</taxon>
        <taxon>Heteroconchia</taxon>
        <taxon>Euheterodonta</taxon>
        <taxon>Imparidentia</taxon>
        <taxon>Neoheterodontei</taxon>
        <taxon>Myida</taxon>
        <taxon>Dreissenoidea</taxon>
        <taxon>Dreissenidae</taxon>
        <taxon>Dreissena</taxon>
    </lineage>
</organism>
<gene>
    <name evidence="7" type="ORF">DPMN_034396</name>
</gene>